<dbReference type="GO" id="GO:0016757">
    <property type="term" value="F:glycosyltransferase activity"/>
    <property type="evidence" value="ECO:0007669"/>
    <property type="project" value="UniProtKB-KW"/>
</dbReference>
<reference evidence="6" key="1">
    <citation type="submission" date="2016-10" db="EMBL/GenBank/DDBJ databases">
        <authorList>
            <person name="Varghese N."/>
            <person name="Submissions S."/>
        </authorList>
    </citation>
    <scope>NUCLEOTIDE SEQUENCE [LARGE SCALE GENOMIC DNA]</scope>
    <source>
        <strain evidence="6">DSM 173</strain>
    </source>
</reference>
<dbReference type="Gene3D" id="3.90.550.10">
    <property type="entry name" value="Spore Coat Polysaccharide Biosynthesis Protein SpsA, Chain A"/>
    <property type="match status" value="1"/>
</dbReference>
<sequence length="713" mass="78056">MSSRLDLGNPAWCAAIVALDAHTLQILLDHPPPNALIRPVTPRADAPVGDRLCEAFLIARLDNDARAERADVIAVSSAGLSAPLLVQLPEAPALPWLQWPERSRHDLAASVVHALLALRIDSPFAVWQPLIAALPSLHCRRVDRLNTHVLYLELHGSWPRLNAVWIGPQAITPARLESRPLERVGQDTFAYLLAEDGANRSILLLSAADGRVEKLELTGAHAPVVGSVRDHLESLDRHTAILHVRQREALGTLLRRANALEQPWAGILTAMQRWRPLPVQTITLSAQDGMRLDAAIPSEHGLLVTGEMSAAFNQAPLSVMLPTGEAMALTPLALGATGQTRRFVAYLPVNQGAAQCRQVRGQCLLPDGRIADLMSPLFEGGVREARRAILEAVPPEACSPTVLATALHPALQTLQRTLTQQVTIETNEAIGKTPAHPQVSLIIPLYQEYGFLRAQMQAWAFDPDRDMTEILYVLDKPEDAHRVRTMLDGLHRLFAVPCRLLVLNANGGYARATNLGASVARGQTLVLLNSDVVPTRSGWLGRWLAWHRRTINPGVSGPRLLYADGALQHAGLFFEQGLMPWWTNNHYYKGFPGHHAAALVSRPVPAVTGACLMVQRDLFATLGGLSEDYVVGDFEDSDFCLRIRAQGGICGYYAAEALYHFERRSVSSNTDYTRTLAAWYNGWLHSTRFGTQIADVMSGFAPTSALLSGMPRD</sequence>
<name>A0A1H3E6C1_ALLWA</name>
<keyword evidence="3 5" id="KW-0808">Transferase</keyword>
<keyword evidence="2" id="KW-0328">Glycosyltransferase</keyword>
<organism evidence="5 6">
    <name type="scientific">Allochromatium warmingii</name>
    <name type="common">Chromatium warmingii</name>
    <dbReference type="NCBI Taxonomy" id="61595"/>
    <lineage>
        <taxon>Bacteria</taxon>
        <taxon>Pseudomonadati</taxon>
        <taxon>Pseudomonadota</taxon>
        <taxon>Gammaproteobacteria</taxon>
        <taxon>Chromatiales</taxon>
        <taxon>Chromatiaceae</taxon>
        <taxon>Allochromatium</taxon>
    </lineage>
</organism>
<gene>
    <name evidence="5" type="ORF">SAMN05421644_11154</name>
</gene>
<dbReference type="STRING" id="61595.SAMN05421644_11154"/>
<dbReference type="Proteomes" id="UP000198672">
    <property type="component" value="Unassembled WGS sequence"/>
</dbReference>
<keyword evidence="6" id="KW-1185">Reference proteome</keyword>
<evidence type="ECO:0000256" key="2">
    <source>
        <dbReference type="ARBA" id="ARBA00022676"/>
    </source>
</evidence>
<accession>A0A1H3E6C1</accession>
<comment type="similarity">
    <text evidence="1">Belongs to the glycosyltransferase 2 family.</text>
</comment>
<evidence type="ECO:0000313" key="6">
    <source>
        <dbReference type="Proteomes" id="UP000198672"/>
    </source>
</evidence>
<dbReference type="InterPro" id="IPR029044">
    <property type="entry name" value="Nucleotide-diphossugar_trans"/>
</dbReference>
<evidence type="ECO:0000259" key="4">
    <source>
        <dbReference type="Pfam" id="PF00535"/>
    </source>
</evidence>
<feature type="domain" description="Glycosyltransferase 2-like" evidence="4">
    <location>
        <begin position="440"/>
        <end position="551"/>
    </location>
</feature>
<dbReference type="RefSeq" id="WP_177168991.1">
    <property type="nucleotide sequence ID" value="NZ_FNOW01000011.1"/>
</dbReference>
<dbReference type="Pfam" id="PF00535">
    <property type="entry name" value="Glycos_transf_2"/>
    <property type="match status" value="1"/>
</dbReference>
<evidence type="ECO:0000256" key="1">
    <source>
        <dbReference type="ARBA" id="ARBA00006739"/>
    </source>
</evidence>
<dbReference type="SUPFAM" id="SSF53448">
    <property type="entry name" value="Nucleotide-diphospho-sugar transferases"/>
    <property type="match status" value="1"/>
</dbReference>
<dbReference type="PANTHER" id="PTHR43179:SF12">
    <property type="entry name" value="GALACTOFURANOSYLTRANSFERASE GLFT2"/>
    <property type="match status" value="1"/>
</dbReference>
<dbReference type="PANTHER" id="PTHR43179">
    <property type="entry name" value="RHAMNOSYLTRANSFERASE WBBL"/>
    <property type="match status" value="1"/>
</dbReference>
<protein>
    <submittedName>
        <fullName evidence="5">Glycosyltransferase, GT2 family</fullName>
    </submittedName>
</protein>
<evidence type="ECO:0000313" key="5">
    <source>
        <dbReference type="EMBL" id="SDX73808.1"/>
    </source>
</evidence>
<evidence type="ECO:0000256" key="3">
    <source>
        <dbReference type="ARBA" id="ARBA00022679"/>
    </source>
</evidence>
<dbReference type="AlphaFoldDB" id="A0A1H3E6C1"/>
<dbReference type="InterPro" id="IPR001173">
    <property type="entry name" value="Glyco_trans_2-like"/>
</dbReference>
<dbReference type="EMBL" id="FNOW01000011">
    <property type="protein sequence ID" value="SDX73808.1"/>
    <property type="molecule type" value="Genomic_DNA"/>
</dbReference>
<proteinExistence type="inferred from homology"/>